<keyword evidence="3" id="KW-1185">Reference proteome</keyword>
<feature type="region of interest" description="Disordered" evidence="1">
    <location>
        <begin position="1"/>
        <end position="23"/>
    </location>
</feature>
<accession>A0ABS6Z1I2</accession>
<protein>
    <submittedName>
        <fullName evidence="2">Uncharacterized protein</fullName>
    </submittedName>
</protein>
<gene>
    <name evidence="2" type="ORF">GPJ59_06820</name>
</gene>
<dbReference type="EMBL" id="WTFF01000027">
    <property type="protein sequence ID" value="MBW5481602.1"/>
    <property type="molecule type" value="Genomic_DNA"/>
</dbReference>
<reference evidence="2 3" key="1">
    <citation type="submission" date="2019-12" db="EMBL/GenBank/DDBJ databases">
        <title>Genome sequence of Streptomyces bambusae.</title>
        <authorList>
            <person name="Bansal K."/>
            <person name="Choksket S."/>
            <person name="Korpole S."/>
            <person name="Patil P.B."/>
        </authorList>
    </citation>
    <scope>NUCLEOTIDE SEQUENCE [LARGE SCALE GENOMIC DNA]</scope>
    <source>
        <strain evidence="2 3">SK60</strain>
    </source>
</reference>
<sequence length="66" mass="7107">MTGQEQKHPQGAAAAQAGREPEHCPVCGRPVETVIKRRKVLGIFVPEWVAGPCRNPECPAHVQPGV</sequence>
<evidence type="ECO:0000313" key="2">
    <source>
        <dbReference type="EMBL" id="MBW5481602.1"/>
    </source>
</evidence>
<evidence type="ECO:0000313" key="3">
    <source>
        <dbReference type="Proteomes" id="UP000812013"/>
    </source>
</evidence>
<dbReference type="RefSeq" id="WP_219665565.1">
    <property type="nucleotide sequence ID" value="NZ_WTFF01000027.1"/>
</dbReference>
<dbReference type="Proteomes" id="UP000812013">
    <property type="component" value="Unassembled WGS sequence"/>
</dbReference>
<comment type="caution">
    <text evidence="2">The sequence shown here is derived from an EMBL/GenBank/DDBJ whole genome shotgun (WGS) entry which is preliminary data.</text>
</comment>
<proteinExistence type="predicted"/>
<organism evidence="2 3">
    <name type="scientific">Streptomyces bambusae</name>
    <dbReference type="NCBI Taxonomy" id="1550616"/>
    <lineage>
        <taxon>Bacteria</taxon>
        <taxon>Bacillati</taxon>
        <taxon>Actinomycetota</taxon>
        <taxon>Actinomycetes</taxon>
        <taxon>Kitasatosporales</taxon>
        <taxon>Streptomycetaceae</taxon>
        <taxon>Streptomyces</taxon>
    </lineage>
</organism>
<evidence type="ECO:0000256" key="1">
    <source>
        <dbReference type="SAM" id="MobiDB-lite"/>
    </source>
</evidence>
<name>A0ABS6Z1I2_9ACTN</name>